<reference evidence="3" key="3">
    <citation type="submission" date="2025-09" db="UniProtKB">
        <authorList>
            <consortium name="Ensembl"/>
        </authorList>
    </citation>
    <scope>IDENTIFICATION</scope>
    <source>
        <strain evidence="3">breed Abyssinian</strain>
    </source>
</reference>
<reference evidence="3" key="2">
    <citation type="submission" date="2025-08" db="UniProtKB">
        <authorList>
            <consortium name="Ensembl"/>
        </authorList>
    </citation>
    <scope>IDENTIFICATION</scope>
    <source>
        <strain evidence="3">breed Abyssinian</strain>
    </source>
</reference>
<evidence type="ECO:0000313" key="4">
    <source>
        <dbReference type="Proteomes" id="UP000823872"/>
    </source>
</evidence>
<dbReference type="Pfam" id="PF15833">
    <property type="entry name" value="DUF4714"/>
    <property type="match status" value="1"/>
</dbReference>
<dbReference type="PANTHER" id="PTHR37333">
    <property type="entry name" value="LEUCINE-RICH SINGLE-PASS MEMBRANE PROTEIN 2"/>
    <property type="match status" value="1"/>
</dbReference>
<reference evidence="3 4" key="1">
    <citation type="submission" date="2021-02" db="EMBL/GenBank/DDBJ databases">
        <title>Safari Cat Assemblies.</title>
        <authorList>
            <person name="Bredemeyer K.R."/>
            <person name="Murphy W.J."/>
        </authorList>
    </citation>
    <scope>NUCLEOTIDE SEQUENCE [LARGE SCALE GENOMIC DNA]</scope>
</reference>
<sequence length="197" mass="21282">MPLPPTGPACRPRLGGGLPSPGSEEPLLLPSCPDTECYYQPPSCPPPTMPEDTQEDTLALTPSTRSRAPLAPNHIQEVHLHQVESISDLHSGGSLRPYLTEEVQPWDELLGILPPSLCAQAGCSPVHSRGGFLLLALLVFTCLALAILAVYLSVLQSESLRMLAHTLRTQEETLLRLRLASLSQLRRLNSSEAQAPS</sequence>
<accession>A0ABI8AR50</accession>
<evidence type="ECO:0008006" key="5">
    <source>
        <dbReference type="Google" id="ProtNLM"/>
    </source>
</evidence>
<keyword evidence="2" id="KW-0472">Membrane</keyword>
<dbReference type="GeneTree" id="ENSGT00390000000577"/>
<dbReference type="Proteomes" id="UP000823872">
    <property type="component" value="Chromosome A2"/>
</dbReference>
<keyword evidence="4" id="KW-1185">Reference proteome</keyword>
<evidence type="ECO:0000313" key="3">
    <source>
        <dbReference type="Ensembl" id="ENSFCTP00005061763.1"/>
    </source>
</evidence>
<protein>
    <recommendedName>
        <fullName evidence="5">Leucine rich single-pass membrane protein 2</fullName>
    </recommendedName>
</protein>
<evidence type="ECO:0000256" key="1">
    <source>
        <dbReference type="SAM" id="MobiDB-lite"/>
    </source>
</evidence>
<dbReference type="Ensembl" id="ENSFCTT00005093154.1">
    <property type="protein sequence ID" value="ENSFCTP00005061763.1"/>
    <property type="gene ID" value="ENSFCTG00005033871.1"/>
</dbReference>
<feature type="region of interest" description="Disordered" evidence="1">
    <location>
        <begin position="1"/>
        <end position="27"/>
    </location>
</feature>
<proteinExistence type="predicted"/>
<gene>
    <name evidence="3" type="primary">LSMEM2</name>
</gene>
<keyword evidence="2" id="KW-1133">Transmembrane helix</keyword>
<dbReference type="PANTHER" id="PTHR37333:SF1">
    <property type="entry name" value="LEUCINE-RICH SINGLE-PASS MEMBRANE PROTEIN 2"/>
    <property type="match status" value="1"/>
</dbReference>
<dbReference type="InterPro" id="IPR031674">
    <property type="entry name" value="DUF4714"/>
</dbReference>
<name>A0ABI8AR50_FELCA</name>
<keyword evidence="2" id="KW-0812">Transmembrane</keyword>
<organism evidence="3 4">
    <name type="scientific">Felis catus</name>
    <name type="common">Cat</name>
    <name type="synonym">Felis silvestris catus</name>
    <dbReference type="NCBI Taxonomy" id="9685"/>
    <lineage>
        <taxon>Eukaryota</taxon>
        <taxon>Metazoa</taxon>
        <taxon>Chordata</taxon>
        <taxon>Craniata</taxon>
        <taxon>Vertebrata</taxon>
        <taxon>Euteleostomi</taxon>
        <taxon>Mammalia</taxon>
        <taxon>Eutheria</taxon>
        <taxon>Laurasiatheria</taxon>
        <taxon>Carnivora</taxon>
        <taxon>Feliformia</taxon>
        <taxon>Felidae</taxon>
        <taxon>Felinae</taxon>
        <taxon>Felis</taxon>
    </lineage>
</organism>
<evidence type="ECO:0000256" key="2">
    <source>
        <dbReference type="SAM" id="Phobius"/>
    </source>
</evidence>
<feature type="transmembrane region" description="Helical" evidence="2">
    <location>
        <begin position="132"/>
        <end position="154"/>
    </location>
</feature>